<feature type="domain" description="HTH marR-type" evidence="5">
    <location>
        <begin position="13"/>
        <end position="183"/>
    </location>
</feature>
<proteinExistence type="predicted"/>
<reference evidence="6 7" key="1">
    <citation type="submission" date="2014-03" db="EMBL/GenBank/DDBJ databases">
        <title>Genomics of Bifidobacteria.</title>
        <authorList>
            <person name="Ventura M."/>
            <person name="Milani C."/>
            <person name="Lugli G.A."/>
        </authorList>
    </citation>
    <scope>NUCLEOTIDE SEQUENCE [LARGE SCALE GENOMIC DNA]</scope>
    <source>
        <strain evidence="6 7">LMG 21775</strain>
    </source>
</reference>
<dbReference type="EMBL" id="JGZI01000010">
    <property type="protein sequence ID" value="KFI81101.1"/>
    <property type="molecule type" value="Genomic_DNA"/>
</dbReference>
<dbReference type="OrthoDB" id="69852at2"/>
<evidence type="ECO:0000313" key="7">
    <source>
        <dbReference type="Proteomes" id="UP000029050"/>
    </source>
</evidence>
<dbReference type="Proteomes" id="UP000029050">
    <property type="component" value="Unassembled WGS sequence"/>
</dbReference>
<dbReference type="Gene3D" id="1.10.10.10">
    <property type="entry name" value="Winged helix-like DNA-binding domain superfamily/Winged helix DNA-binding domain"/>
    <property type="match status" value="1"/>
</dbReference>
<dbReference type="eggNOG" id="COG1846">
    <property type="taxonomic scope" value="Bacteria"/>
</dbReference>
<evidence type="ECO:0000259" key="5">
    <source>
        <dbReference type="PROSITE" id="PS50995"/>
    </source>
</evidence>
<keyword evidence="1" id="KW-0805">Transcription regulation</keyword>
<dbReference type="GeneID" id="98300691"/>
<dbReference type="InterPro" id="IPR039422">
    <property type="entry name" value="MarR/SlyA-like"/>
</dbReference>
<evidence type="ECO:0000313" key="6">
    <source>
        <dbReference type="EMBL" id="KFI81101.1"/>
    </source>
</evidence>
<organism evidence="6 7">
    <name type="scientific">Bifidobacterium psychraerophilum</name>
    <dbReference type="NCBI Taxonomy" id="218140"/>
    <lineage>
        <taxon>Bacteria</taxon>
        <taxon>Bacillati</taxon>
        <taxon>Actinomycetota</taxon>
        <taxon>Actinomycetes</taxon>
        <taxon>Bifidobacteriales</taxon>
        <taxon>Bifidobacteriaceae</taxon>
        <taxon>Bifidobacterium</taxon>
    </lineage>
</organism>
<dbReference type="InterPro" id="IPR012318">
    <property type="entry name" value="HTH_CRP"/>
</dbReference>
<dbReference type="InterPro" id="IPR036390">
    <property type="entry name" value="WH_DNA-bd_sf"/>
</dbReference>
<evidence type="ECO:0000256" key="4">
    <source>
        <dbReference type="SAM" id="MobiDB-lite"/>
    </source>
</evidence>
<evidence type="ECO:0000256" key="2">
    <source>
        <dbReference type="ARBA" id="ARBA00023125"/>
    </source>
</evidence>
<keyword evidence="2" id="KW-0238">DNA-binding</keyword>
<accession>A0A087CCV1</accession>
<protein>
    <submittedName>
        <fullName evidence="6">MarR family transcriptional regulator</fullName>
    </submittedName>
</protein>
<dbReference type="SMART" id="SM00347">
    <property type="entry name" value="HTH_MARR"/>
    <property type="match status" value="1"/>
</dbReference>
<dbReference type="PROSITE" id="PS50995">
    <property type="entry name" value="HTH_MARR_2"/>
    <property type="match status" value="1"/>
</dbReference>
<dbReference type="AlphaFoldDB" id="A0A087CCV1"/>
<dbReference type="PANTHER" id="PTHR33164:SF43">
    <property type="entry name" value="HTH-TYPE TRANSCRIPTIONAL REPRESSOR YETL"/>
    <property type="match status" value="1"/>
</dbReference>
<dbReference type="Pfam" id="PF12802">
    <property type="entry name" value="MarR_2"/>
    <property type="match status" value="1"/>
</dbReference>
<dbReference type="GO" id="GO:0003677">
    <property type="term" value="F:DNA binding"/>
    <property type="evidence" value="ECO:0007669"/>
    <property type="project" value="UniProtKB-KW"/>
</dbReference>
<gene>
    <name evidence="6" type="ORF">BPSY_1506</name>
</gene>
<dbReference type="PRINTS" id="PR00598">
    <property type="entry name" value="HTHMARR"/>
</dbReference>
<dbReference type="STRING" id="218140.BPSY_1506"/>
<dbReference type="SMART" id="SM00419">
    <property type="entry name" value="HTH_CRP"/>
    <property type="match status" value="1"/>
</dbReference>
<feature type="region of interest" description="Disordered" evidence="4">
    <location>
        <begin position="39"/>
        <end position="65"/>
    </location>
</feature>
<dbReference type="GO" id="GO:0003700">
    <property type="term" value="F:DNA-binding transcription factor activity"/>
    <property type="evidence" value="ECO:0007669"/>
    <property type="project" value="InterPro"/>
</dbReference>
<dbReference type="PANTHER" id="PTHR33164">
    <property type="entry name" value="TRANSCRIPTIONAL REGULATOR, MARR FAMILY"/>
    <property type="match status" value="1"/>
</dbReference>
<evidence type="ECO:0000256" key="1">
    <source>
        <dbReference type="ARBA" id="ARBA00023015"/>
    </source>
</evidence>
<dbReference type="RefSeq" id="WP_051921839.1">
    <property type="nucleotide sequence ID" value="NZ_BAABVZ010000003.1"/>
</dbReference>
<dbReference type="InterPro" id="IPR036388">
    <property type="entry name" value="WH-like_DNA-bd_sf"/>
</dbReference>
<sequence>MGNDVKPHILNQLRELSMLMIRSRTQVARLDGRGIYGGGRGRAAARPARRHERLGGPGAAVAPEDQGGQIADGGGADSAVRGQGRVLLTLTLQSTVSQRDLATILGLSRQALGQLLGKLESKGYISRQPSIEDKRVAMVQITEKGRKAASQLHDSLQQDADIFDCLNEEELAEFSGYLNRIIDNIERKHPEDDFVERRKMMREAMREFRRANRQERDQ</sequence>
<dbReference type="SUPFAM" id="SSF46785">
    <property type="entry name" value="Winged helix' DNA-binding domain"/>
    <property type="match status" value="1"/>
</dbReference>
<name>A0A087CCV1_9BIFI</name>
<comment type="caution">
    <text evidence="6">The sequence shown here is derived from an EMBL/GenBank/DDBJ whole genome shotgun (WGS) entry which is preliminary data.</text>
</comment>
<evidence type="ECO:0000256" key="3">
    <source>
        <dbReference type="ARBA" id="ARBA00023163"/>
    </source>
</evidence>
<keyword evidence="7" id="KW-1185">Reference proteome</keyword>
<dbReference type="GO" id="GO:0006950">
    <property type="term" value="P:response to stress"/>
    <property type="evidence" value="ECO:0007669"/>
    <property type="project" value="TreeGrafter"/>
</dbReference>
<dbReference type="InterPro" id="IPR023187">
    <property type="entry name" value="Tscrpt_reg_MarR-type_CS"/>
</dbReference>
<dbReference type="InterPro" id="IPR000835">
    <property type="entry name" value="HTH_MarR-typ"/>
</dbReference>
<keyword evidence="3" id="KW-0804">Transcription</keyword>
<dbReference type="PROSITE" id="PS01117">
    <property type="entry name" value="HTH_MARR_1"/>
    <property type="match status" value="1"/>
</dbReference>